<dbReference type="EMBL" id="NKCI01000264">
    <property type="protein sequence ID" value="RSL45417.1"/>
    <property type="molecule type" value="Genomic_DNA"/>
</dbReference>
<sequence>MTTNTDYTFTPHPSPEEIKDRWNVSLDGLEYESENQAVVAHLRSIWRENWWKYPDNIKRSFLSAARKTATTKSNIDSPSNHPLYRGPVTYDRHDFDWGVWLVLRAIYYDANKDAVSRRTQMTRSNFSRGPARKIIMQRYRGVDVLEANVPPTFPPQSRSWDKTSGNGPVVSRASPKIEIGTASASNQSSTSEGDGVQDSGPSTEAAISTTVSTTSDDSLAQSSNQAQASLNALVQSPANEGGHHCEKAADTSNDSNGRSDDSKGTPKSLNKRSLPDDEEESSPCSEHHIQKRPCTSSDQGHSTEAESIPNIGTQKAVFVEGLDHIHEVLKKHLNEKVGECVGYHVAQQTENLQPQLRDEIAQFLPEKIFGIAEGSGISRIVKQVIEGMAEQMASKMVRQVMQQTTQRLTKELTSELQLEVDKQMADRIVQNMLDKLFGSIEIPKL</sequence>
<proteinExistence type="predicted"/>
<feature type="compositionally biased region" description="Polar residues" evidence="1">
    <location>
        <begin position="155"/>
        <end position="166"/>
    </location>
</feature>
<feature type="compositionally biased region" description="Low complexity" evidence="1">
    <location>
        <begin position="202"/>
        <end position="233"/>
    </location>
</feature>
<reference evidence="2 3" key="1">
    <citation type="submission" date="2017-06" db="EMBL/GenBank/DDBJ databases">
        <title>Comparative genomic analysis of Ambrosia Fusariam Clade fungi.</title>
        <authorList>
            <person name="Stajich J.E."/>
            <person name="Carrillo J."/>
            <person name="Kijimoto T."/>
            <person name="Eskalen A."/>
            <person name="O'Donnell K."/>
            <person name="Kasson M."/>
        </authorList>
    </citation>
    <scope>NUCLEOTIDE SEQUENCE [LARGE SCALE GENOMIC DNA]</scope>
    <source>
        <strain evidence="2 3">NRRL62584</strain>
    </source>
</reference>
<name>A0A428NXH8_9HYPO</name>
<gene>
    <name evidence="2" type="ORF">CEP54_014273</name>
</gene>
<evidence type="ECO:0000313" key="2">
    <source>
        <dbReference type="EMBL" id="RSL45417.1"/>
    </source>
</evidence>
<protein>
    <submittedName>
        <fullName evidence="2">Uncharacterized protein</fullName>
    </submittedName>
</protein>
<feature type="compositionally biased region" description="Polar residues" evidence="1">
    <location>
        <begin position="182"/>
        <end position="192"/>
    </location>
</feature>
<dbReference type="AlphaFoldDB" id="A0A428NXH8"/>
<feature type="region of interest" description="Disordered" evidence="1">
    <location>
        <begin position="150"/>
        <end position="309"/>
    </location>
</feature>
<dbReference type="OrthoDB" id="5106956at2759"/>
<accession>A0A428NXH8</accession>
<keyword evidence="3" id="KW-1185">Reference proteome</keyword>
<comment type="caution">
    <text evidence="2">The sequence shown here is derived from an EMBL/GenBank/DDBJ whole genome shotgun (WGS) entry which is preliminary data.</text>
</comment>
<evidence type="ECO:0000313" key="3">
    <source>
        <dbReference type="Proteomes" id="UP000288168"/>
    </source>
</evidence>
<feature type="compositionally biased region" description="Polar residues" evidence="1">
    <location>
        <begin position="293"/>
        <end position="302"/>
    </location>
</feature>
<organism evidence="2 3">
    <name type="scientific">Fusarium duplospermum</name>
    <dbReference type="NCBI Taxonomy" id="1325734"/>
    <lineage>
        <taxon>Eukaryota</taxon>
        <taxon>Fungi</taxon>
        <taxon>Dikarya</taxon>
        <taxon>Ascomycota</taxon>
        <taxon>Pezizomycotina</taxon>
        <taxon>Sordariomycetes</taxon>
        <taxon>Hypocreomycetidae</taxon>
        <taxon>Hypocreales</taxon>
        <taxon>Nectriaceae</taxon>
        <taxon>Fusarium</taxon>
        <taxon>Fusarium solani species complex</taxon>
    </lineage>
</organism>
<evidence type="ECO:0000256" key="1">
    <source>
        <dbReference type="SAM" id="MobiDB-lite"/>
    </source>
</evidence>
<dbReference type="Proteomes" id="UP000288168">
    <property type="component" value="Unassembled WGS sequence"/>
</dbReference>